<feature type="compositionally biased region" description="Acidic residues" evidence="1">
    <location>
        <begin position="95"/>
        <end position="105"/>
    </location>
</feature>
<dbReference type="EMBL" id="OY660865">
    <property type="protein sequence ID" value="CAJ1050648.1"/>
    <property type="molecule type" value="Genomic_DNA"/>
</dbReference>
<proteinExistence type="predicted"/>
<keyword evidence="2" id="KW-1133">Transmembrane helix</keyword>
<evidence type="ECO:0000313" key="4">
    <source>
        <dbReference type="Proteomes" id="UP001178508"/>
    </source>
</evidence>
<gene>
    <name evidence="3" type="ORF">XNOV1_A032563</name>
</gene>
<accession>A0AAV1EQ10</accession>
<sequence>MSHKGTVLPETKRHVTSLQRGRGDAYLSRQAGLRLHPGIIASVVFVSVAAIVAAVLIIRKYCFPVNEATYRYSVLRRLEEQGSAVTEDDRGPDTVGEESDEDLLE</sequence>
<keyword evidence="2" id="KW-0812">Transmembrane</keyword>
<evidence type="ECO:0000256" key="1">
    <source>
        <dbReference type="SAM" id="MobiDB-lite"/>
    </source>
</evidence>
<dbReference type="Proteomes" id="UP001178508">
    <property type="component" value="Chromosome 2"/>
</dbReference>
<protein>
    <submittedName>
        <fullName evidence="3">Sortilin-like</fullName>
    </submittedName>
</protein>
<name>A0AAV1EQ10_XYRNO</name>
<reference evidence="3" key="1">
    <citation type="submission" date="2023-08" db="EMBL/GenBank/DDBJ databases">
        <authorList>
            <person name="Alioto T."/>
            <person name="Alioto T."/>
            <person name="Gomez Garrido J."/>
        </authorList>
    </citation>
    <scope>NUCLEOTIDE SEQUENCE</scope>
</reference>
<feature type="transmembrane region" description="Helical" evidence="2">
    <location>
        <begin position="39"/>
        <end position="58"/>
    </location>
</feature>
<evidence type="ECO:0000256" key="2">
    <source>
        <dbReference type="SAM" id="Phobius"/>
    </source>
</evidence>
<keyword evidence="2" id="KW-0472">Membrane</keyword>
<dbReference type="AlphaFoldDB" id="A0AAV1EQ10"/>
<feature type="region of interest" description="Disordered" evidence="1">
    <location>
        <begin position="81"/>
        <end position="105"/>
    </location>
</feature>
<keyword evidence="4" id="KW-1185">Reference proteome</keyword>
<evidence type="ECO:0000313" key="3">
    <source>
        <dbReference type="EMBL" id="CAJ1050648.1"/>
    </source>
</evidence>
<organism evidence="3 4">
    <name type="scientific">Xyrichtys novacula</name>
    <name type="common">Pearly razorfish</name>
    <name type="synonym">Hemipteronotus novacula</name>
    <dbReference type="NCBI Taxonomy" id="13765"/>
    <lineage>
        <taxon>Eukaryota</taxon>
        <taxon>Metazoa</taxon>
        <taxon>Chordata</taxon>
        <taxon>Craniata</taxon>
        <taxon>Vertebrata</taxon>
        <taxon>Euteleostomi</taxon>
        <taxon>Actinopterygii</taxon>
        <taxon>Neopterygii</taxon>
        <taxon>Teleostei</taxon>
        <taxon>Neoteleostei</taxon>
        <taxon>Acanthomorphata</taxon>
        <taxon>Eupercaria</taxon>
        <taxon>Labriformes</taxon>
        <taxon>Labridae</taxon>
        <taxon>Xyrichtys</taxon>
    </lineage>
</organism>